<feature type="region of interest" description="Disordered" evidence="1">
    <location>
        <begin position="160"/>
        <end position="180"/>
    </location>
</feature>
<gene>
    <name evidence="2" type="ORF">SAMN05660831_00891</name>
</gene>
<organism evidence="2 3">
    <name type="scientific">Thiohalospira halophila DSM 15071</name>
    <dbReference type="NCBI Taxonomy" id="1123397"/>
    <lineage>
        <taxon>Bacteria</taxon>
        <taxon>Pseudomonadati</taxon>
        <taxon>Pseudomonadota</taxon>
        <taxon>Gammaproteobacteria</taxon>
        <taxon>Thiohalospirales</taxon>
        <taxon>Thiohalospiraceae</taxon>
        <taxon>Thiohalospira</taxon>
    </lineage>
</organism>
<dbReference type="Gene3D" id="2.40.50.140">
    <property type="entry name" value="Nucleic acid-binding proteins"/>
    <property type="match status" value="1"/>
</dbReference>
<dbReference type="STRING" id="1123397.SAMN05660831_00891"/>
<dbReference type="OrthoDB" id="9782252at2"/>
<name>A0A1I1PYV8_9GAMM</name>
<keyword evidence="3" id="KW-1185">Reference proteome</keyword>
<dbReference type="SUPFAM" id="SSF69754">
    <property type="entry name" value="Ribosome binding protein Y (YfiA homologue)"/>
    <property type="match status" value="1"/>
</dbReference>
<dbReference type="EMBL" id="FOMJ01000002">
    <property type="protein sequence ID" value="SFD15076.1"/>
    <property type="molecule type" value="Genomic_DNA"/>
</dbReference>
<accession>A0A1I1PYV8</accession>
<evidence type="ECO:0000256" key="1">
    <source>
        <dbReference type="SAM" id="MobiDB-lite"/>
    </source>
</evidence>
<dbReference type="InterPro" id="IPR036567">
    <property type="entry name" value="RHF-like"/>
</dbReference>
<reference evidence="2 3" key="1">
    <citation type="submission" date="2016-10" db="EMBL/GenBank/DDBJ databases">
        <authorList>
            <person name="de Groot N.N."/>
        </authorList>
    </citation>
    <scope>NUCLEOTIDE SEQUENCE [LARGE SCALE GENOMIC DNA]</scope>
    <source>
        <strain evidence="2 3">HL3</strain>
    </source>
</reference>
<proteinExistence type="predicted"/>
<dbReference type="AlphaFoldDB" id="A0A1I1PYV8"/>
<dbReference type="Proteomes" id="UP000198611">
    <property type="component" value="Unassembled WGS sequence"/>
</dbReference>
<dbReference type="RefSeq" id="WP_093427558.1">
    <property type="nucleotide sequence ID" value="NZ_FOMJ01000002.1"/>
</dbReference>
<protein>
    <submittedName>
        <fullName evidence="2">Ribosomal subunit interface protein</fullName>
    </submittedName>
</protein>
<dbReference type="SUPFAM" id="SSF50249">
    <property type="entry name" value="Nucleic acid-binding proteins"/>
    <property type="match status" value="1"/>
</dbReference>
<dbReference type="Pfam" id="PF02482">
    <property type="entry name" value="Ribosomal_S30AE"/>
    <property type="match status" value="1"/>
</dbReference>
<dbReference type="NCBIfam" id="TIGR00741">
    <property type="entry name" value="yfiA"/>
    <property type="match status" value="1"/>
</dbReference>
<evidence type="ECO:0000313" key="2">
    <source>
        <dbReference type="EMBL" id="SFD15076.1"/>
    </source>
</evidence>
<evidence type="ECO:0000313" key="3">
    <source>
        <dbReference type="Proteomes" id="UP000198611"/>
    </source>
</evidence>
<dbReference type="Gene3D" id="3.30.160.100">
    <property type="entry name" value="Ribosome hibernation promotion factor-like"/>
    <property type="match status" value="1"/>
</dbReference>
<sequence>MKQPLQITSRSVELTPAIEAAIRERAERLERFFQPIIACRVVVETPHRHQYKGHQHNVRLDITVPGEEIVVRREPREDLYVAIRDAFDAARRRLKARGRKRRNHHIHGEAPMAVPAWVSDLEPEAGFGFITTSEGRELYFESGAVRGDRFAHLSLGSPVRVTEGEGAGGPAARRVEPLAG</sequence>
<dbReference type="InterPro" id="IPR003489">
    <property type="entry name" value="RHF/RaiA"/>
</dbReference>
<dbReference type="InterPro" id="IPR012340">
    <property type="entry name" value="NA-bd_OB-fold"/>
</dbReference>